<keyword evidence="3" id="KW-0378">Hydrolase</keyword>
<proteinExistence type="predicted"/>
<keyword evidence="4" id="KW-0862">Zinc</keyword>
<dbReference type="PANTHER" id="PTHR43808:SF9">
    <property type="entry name" value="BLL0789 PROTEIN"/>
    <property type="match status" value="1"/>
</dbReference>
<keyword evidence="7" id="KW-1185">Reference proteome</keyword>
<protein>
    <submittedName>
        <fullName evidence="6">M20/M25/M40 family metallo-hydrolase</fullName>
    </submittedName>
</protein>
<keyword evidence="2" id="KW-0479">Metal-binding</keyword>
<dbReference type="InterPro" id="IPR002933">
    <property type="entry name" value="Peptidase_M20"/>
</dbReference>
<evidence type="ECO:0000313" key="7">
    <source>
        <dbReference type="Proteomes" id="UP001597041"/>
    </source>
</evidence>
<evidence type="ECO:0000256" key="1">
    <source>
        <dbReference type="ARBA" id="ARBA00001947"/>
    </source>
</evidence>
<dbReference type="InterPro" id="IPR001261">
    <property type="entry name" value="ArgE/DapE_CS"/>
</dbReference>
<dbReference type="Gene3D" id="3.40.630.10">
    <property type="entry name" value="Zn peptidases"/>
    <property type="match status" value="1"/>
</dbReference>
<evidence type="ECO:0000256" key="4">
    <source>
        <dbReference type="ARBA" id="ARBA00022833"/>
    </source>
</evidence>
<dbReference type="Pfam" id="PF01546">
    <property type="entry name" value="Peptidase_M20"/>
    <property type="match status" value="1"/>
</dbReference>
<dbReference type="Pfam" id="PF07687">
    <property type="entry name" value="M20_dimer"/>
    <property type="match status" value="1"/>
</dbReference>
<sequence>MSEEKMLLEYMEKHNEAFLDMLKEAVKLESPTEGSKTDLEKCRDYFERIFSSIGFNCHVVPSNDSRYGDHLLMEFGEGDEQILFVGHYDTVYEKGTFGSLWEQEGTKISGPGAFDMKGGDVQVYMVIKALKELELLPENKKIVFFLSSDEEAGSPTSHKHYQELAKKSKASFVMEPTFGDCTAGLTTGRYSRGNYTFVAEGSPAHSGQEPEKAKSGLKELAEQAIYLESLTDLEKGVTIACTCLNSGNAGWPTVPGKGELTIDARFSSEKIAEKYDSLFQNLEPFNAGVKITTNGGIEKPTFDEKDPAHKKLYELAKEVGKRFDMNMKGYVGRAGTDGNFTASVGCPTLDGMGMSGDFAHQPGKEYINTEDIAVRGAFVARTVLEVLRMEEELQSEIE</sequence>
<dbReference type="Proteomes" id="UP001597041">
    <property type="component" value="Unassembled WGS sequence"/>
</dbReference>
<dbReference type="PROSITE" id="PS00758">
    <property type="entry name" value="ARGE_DAPE_CPG2_1"/>
    <property type="match status" value="1"/>
</dbReference>
<dbReference type="InterPro" id="IPR011650">
    <property type="entry name" value="Peptidase_M20_dimer"/>
</dbReference>
<accession>A0ABW3NDF9</accession>
<comment type="cofactor">
    <cofactor evidence="1">
        <name>Zn(2+)</name>
        <dbReference type="ChEBI" id="CHEBI:29105"/>
    </cofactor>
</comment>
<dbReference type="RefSeq" id="WP_379591286.1">
    <property type="nucleotide sequence ID" value="NZ_JBHTKK010000005.1"/>
</dbReference>
<reference evidence="7" key="1">
    <citation type="journal article" date="2019" name="Int. J. Syst. Evol. Microbiol.">
        <title>The Global Catalogue of Microorganisms (GCM) 10K type strain sequencing project: providing services to taxonomists for standard genome sequencing and annotation.</title>
        <authorList>
            <consortium name="The Broad Institute Genomics Platform"/>
            <consortium name="The Broad Institute Genome Sequencing Center for Infectious Disease"/>
            <person name="Wu L."/>
            <person name="Ma J."/>
        </authorList>
    </citation>
    <scope>NUCLEOTIDE SEQUENCE [LARGE SCALE GENOMIC DNA]</scope>
    <source>
        <strain evidence="7">CCUG 56608</strain>
    </source>
</reference>
<feature type="domain" description="Peptidase M20 dimerisation" evidence="5">
    <location>
        <begin position="188"/>
        <end position="279"/>
    </location>
</feature>
<gene>
    <name evidence="6" type="ORF">ACFQ19_06640</name>
</gene>
<dbReference type="SUPFAM" id="SSF55031">
    <property type="entry name" value="Bacterial exopeptidase dimerisation domain"/>
    <property type="match status" value="1"/>
</dbReference>
<name>A0ABW3NDF9_9BACI</name>
<evidence type="ECO:0000256" key="3">
    <source>
        <dbReference type="ARBA" id="ARBA00022801"/>
    </source>
</evidence>
<dbReference type="PANTHER" id="PTHR43808">
    <property type="entry name" value="ACETYLORNITHINE DEACETYLASE"/>
    <property type="match status" value="1"/>
</dbReference>
<dbReference type="InterPro" id="IPR036264">
    <property type="entry name" value="Bact_exopeptidase_dim_dom"/>
</dbReference>
<dbReference type="SUPFAM" id="SSF53187">
    <property type="entry name" value="Zn-dependent exopeptidases"/>
    <property type="match status" value="1"/>
</dbReference>
<evidence type="ECO:0000259" key="5">
    <source>
        <dbReference type="Pfam" id="PF07687"/>
    </source>
</evidence>
<evidence type="ECO:0000313" key="6">
    <source>
        <dbReference type="EMBL" id="MFD1065697.1"/>
    </source>
</evidence>
<organism evidence="6 7">
    <name type="scientific">Oceanobacillus locisalsi</name>
    <dbReference type="NCBI Taxonomy" id="546107"/>
    <lineage>
        <taxon>Bacteria</taxon>
        <taxon>Bacillati</taxon>
        <taxon>Bacillota</taxon>
        <taxon>Bacilli</taxon>
        <taxon>Bacillales</taxon>
        <taxon>Bacillaceae</taxon>
        <taxon>Oceanobacillus</taxon>
    </lineage>
</organism>
<dbReference type="Gene3D" id="3.30.70.360">
    <property type="match status" value="1"/>
</dbReference>
<dbReference type="EMBL" id="JBHTKK010000005">
    <property type="protein sequence ID" value="MFD1065697.1"/>
    <property type="molecule type" value="Genomic_DNA"/>
</dbReference>
<comment type="caution">
    <text evidence="6">The sequence shown here is derived from an EMBL/GenBank/DDBJ whole genome shotgun (WGS) entry which is preliminary data.</text>
</comment>
<evidence type="ECO:0000256" key="2">
    <source>
        <dbReference type="ARBA" id="ARBA00022723"/>
    </source>
</evidence>
<dbReference type="InterPro" id="IPR050072">
    <property type="entry name" value="Peptidase_M20A"/>
</dbReference>